<protein>
    <recommendedName>
        <fullName evidence="3">Abortive infection protein-like C-terminal domain-containing protein</fullName>
    </recommendedName>
</protein>
<dbReference type="AlphaFoldDB" id="A0A1E3WD74"/>
<proteinExistence type="predicted"/>
<organism evidence="1 2">
    <name type="scientific">Methyloceanibacter marginalis</name>
    <dbReference type="NCBI Taxonomy" id="1774971"/>
    <lineage>
        <taxon>Bacteria</taxon>
        <taxon>Pseudomonadati</taxon>
        <taxon>Pseudomonadota</taxon>
        <taxon>Alphaproteobacteria</taxon>
        <taxon>Hyphomicrobiales</taxon>
        <taxon>Hyphomicrobiaceae</taxon>
        <taxon>Methyloceanibacter</taxon>
    </lineage>
</organism>
<evidence type="ECO:0000313" key="1">
    <source>
        <dbReference type="EMBL" id="ODS03784.1"/>
    </source>
</evidence>
<evidence type="ECO:0008006" key="3">
    <source>
        <dbReference type="Google" id="ProtNLM"/>
    </source>
</evidence>
<dbReference type="OrthoDB" id="7062915at2"/>
<dbReference type="RefSeq" id="WP_069623014.1">
    <property type="nucleotide sequence ID" value="NZ_LPWD01000050.1"/>
</dbReference>
<accession>A0A1E3WD74</accession>
<gene>
    <name evidence="1" type="ORF">AUC71_07710</name>
</gene>
<name>A0A1E3WD74_9HYPH</name>
<dbReference type="Proteomes" id="UP000095042">
    <property type="component" value="Unassembled WGS sequence"/>
</dbReference>
<sequence>MLSFSRDERFPTTSGQRFSELYIERGAPERDSARMRRRLAALVSDHDYLGDLRSELQHSLGIDGPSGNYGYQWVEFYKQAALRDVLDSITVAWRLLARNVQSGSLWDRSAPGRWVKDIGQILREENLPYELDARGGVHLTVDQEFERNRATVIAGLDAARYANVAQNLENAHSELSAVTPDGRGAIRAAFDSVEGLFKLMFPKEPRLTAPSARTKLAPVLQKMTDGNPPASAAAAKMLGSLCEWVASCHNYRHEHGKPEVLEPPRSMAVLLVSTAASYLRWLAEIDAWLKSQESV</sequence>
<comment type="caution">
    <text evidence="1">The sequence shown here is derived from an EMBL/GenBank/DDBJ whole genome shotgun (WGS) entry which is preliminary data.</text>
</comment>
<reference evidence="1 2" key="1">
    <citation type="journal article" date="2016" name="Environ. Microbiol.">
        <title>New Methyloceanibacter diversity from North Sea sediments includes methanotroph containing solely the soluble methane monooxygenase.</title>
        <authorList>
            <person name="Vekeman B."/>
            <person name="Kerckhof F.M."/>
            <person name="Cremers G."/>
            <person name="de Vos P."/>
            <person name="Vandamme P."/>
            <person name="Boon N."/>
            <person name="Op den Camp H.J."/>
            <person name="Heylen K."/>
        </authorList>
    </citation>
    <scope>NUCLEOTIDE SEQUENCE [LARGE SCALE GENOMIC DNA]</scope>
    <source>
        <strain evidence="1 2">R-67177</strain>
    </source>
</reference>
<evidence type="ECO:0000313" key="2">
    <source>
        <dbReference type="Proteomes" id="UP000095042"/>
    </source>
</evidence>
<dbReference type="EMBL" id="LPWD01000050">
    <property type="protein sequence ID" value="ODS03784.1"/>
    <property type="molecule type" value="Genomic_DNA"/>
</dbReference>
<keyword evidence="2" id="KW-1185">Reference proteome</keyword>